<comment type="caution">
    <text evidence="6">The sequence shown here is derived from an EMBL/GenBank/DDBJ whole genome shotgun (WGS) entry which is preliminary data.</text>
</comment>
<gene>
    <name evidence="6" type="ORF">FB192DRAFT_1439861</name>
</gene>
<evidence type="ECO:0000313" key="7">
    <source>
        <dbReference type="Proteomes" id="UP000469890"/>
    </source>
</evidence>
<accession>A0A8H4EYJ0</accession>
<dbReference type="InterPro" id="IPR045038">
    <property type="entry name" value="AIG2-like"/>
</dbReference>
<evidence type="ECO:0000256" key="2">
    <source>
        <dbReference type="ARBA" id="ARBA00022679"/>
    </source>
</evidence>
<dbReference type="EMBL" id="JAAECE010000008">
    <property type="protein sequence ID" value="KAF1798245.1"/>
    <property type="molecule type" value="Genomic_DNA"/>
</dbReference>
<evidence type="ECO:0000259" key="5">
    <source>
        <dbReference type="Pfam" id="PF06094"/>
    </source>
</evidence>
<dbReference type="Gene3D" id="3.10.490.10">
    <property type="entry name" value="Gamma-glutamyl cyclotransferase-like"/>
    <property type="match status" value="1"/>
</dbReference>
<sequence length="164" mass="18702">MSYSAFFYGSLMSKVVLLRVLCGATASAHDKTLKLKSMQLRPALLKGHKRHSLIGEEYPAVISTEDEHDSVMGIICQGLELEDIKALDCFEGDDYERAATKVVLLEEKALIDTEVYIWIGDKKLLSGQDWSFDYFITSGKEQKWLDERCEFYDVDRLHAVDEVK</sequence>
<dbReference type="PANTHER" id="PTHR31544:SF2">
    <property type="entry name" value="AIG2-LIKE PROTEIN D"/>
    <property type="match status" value="1"/>
</dbReference>
<dbReference type="CDD" id="cd06661">
    <property type="entry name" value="GGCT_like"/>
    <property type="match status" value="1"/>
</dbReference>
<evidence type="ECO:0000256" key="3">
    <source>
        <dbReference type="ARBA" id="ARBA00030602"/>
    </source>
</evidence>
<feature type="signal peptide" evidence="4">
    <location>
        <begin position="1"/>
        <end position="27"/>
    </location>
</feature>
<name>A0A8H4EYJ0_MUCCL</name>
<comment type="similarity">
    <text evidence="1">Belongs to the gamma-glutamylcyclotransferase family.</text>
</comment>
<keyword evidence="4" id="KW-0732">Signal</keyword>
<evidence type="ECO:0000313" key="6">
    <source>
        <dbReference type="EMBL" id="KAF1798245.1"/>
    </source>
</evidence>
<keyword evidence="2" id="KW-0808">Transferase</keyword>
<organism evidence="6 7">
    <name type="scientific">Mucor circinelloides f. lusitanicus</name>
    <name type="common">Mucor racemosus var. lusitanicus</name>
    <dbReference type="NCBI Taxonomy" id="29924"/>
    <lineage>
        <taxon>Eukaryota</taxon>
        <taxon>Fungi</taxon>
        <taxon>Fungi incertae sedis</taxon>
        <taxon>Mucoromycota</taxon>
        <taxon>Mucoromycotina</taxon>
        <taxon>Mucoromycetes</taxon>
        <taxon>Mucorales</taxon>
        <taxon>Mucorineae</taxon>
        <taxon>Mucoraceae</taxon>
        <taxon>Mucor</taxon>
    </lineage>
</organism>
<dbReference type="AlphaFoldDB" id="A0A8H4EYJ0"/>
<dbReference type="InterPro" id="IPR009288">
    <property type="entry name" value="AIG2-like_dom"/>
</dbReference>
<dbReference type="Pfam" id="PF06094">
    <property type="entry name" value="GGACT"/>
    <property type="match status" value="1"/>
</dbReference>
<proteinExistence type="inferred from homology"/>
<dbReference type="SUPFAM" id="SSF110857">
    <property type="entry name" value="Gamma-glutamyl cyclotransferase-like"/>
    <property type="match status" value="1"/>
</dbReference>
<dbReference type="InterPro" id="IPR036568">
    <property type="entry name" value="GGCT-like_sf"/>
</dbReference>
<feature type="chain" id="PRO_5034558112" description="Putative gamma-glutamylcyclotransferase" evidence="4">
    <location>
        <begin position="28"/>
        <end position="164"/>
    </location>
</feature>
<evidence type="ECO:0000256" key="4">
    <source>
        <dbReference type="SAM" id="SignalP"/>
    </source>
</evidence>
<dbReference type="InterPro" id="IPR013024">
    <property type="entry name" value="GGCT-like"/>
</dbReference>
<dbReference type="PANTHER" id="PTHR31544">
    <property type="entry name" value="AIG2-LIKE PROTEIN D"/>
    <property type="match status" value="1"/>
</dbReference>
<dbReference type="GO" id="GO:0016740">
    <property type="term" value="F:transferase activity"/>
    <property type="evidence" value="ECO:0007669"/>
    <property type="project" value="UniProtKB-KW"/>
</dbReference>
<feature type="domain" description="Gamma-glutamylcyclotransferase AIG2-like" evidence="5">
    <location>
        <begin position="6"/>
        <end position="131"/>
    </location>
</feature>
<protein>
    <recommendedName>
        <fullName evidence="3">Putative gamma-glutamylcyclotransferase</fullName>
    </recommendedName>
</protein>
<reference evidence="6 7" key="1">
    <citation type="submission" date="2019-09" db="EMBL/GenBank/DDBJ databases">
        <authorList>
            <consortium name="DOE Joint Genome Institute"/>
            <person name="Mondo S.J."/>
            <person name="Navarro-Mendoza M.I."/>
            <person name="Perez-Arques C."/>
            <person name="Panchal S."/>
            <person name="Nicolas F.E."/>
            <person name="Ganguly P."/>
            <person name="Pangilinan J."/>
            <person name="Grigoriev I."/>
            <person name="Heitman J."/>
            <person name="Sanya K."/>
            <person name="Garre V."/>
        </authorList>
    </citation>
    <scope>NUCLEOTIDE SEQUENCE [LARGE SCALE GENOMIC DNA]</scope>
    <source>
        <strain evidence="6 7">MU402</strain>
    </source>
</reference>
<evidence type="ECO:0000256" key="1">
    <source>
        <dbReference type="ARBA" id="ARBA00008861"/>
    </source>
</evidence>
<dbReference type="Proteomes" id="UP000469890">
    <property type="component" value="Unassembled WGS sequence"/>
</dbReference>